<evidence type="ECO:0000313" key="10">
    <source>
        <dbReference type="EMBL" id="OWY34183.1"/>
    </source>
</evidence>
<comment type="cofactor">
    <cofactor evidence="1 6">
        <name>FAD</name>
        <dbReference type="ChEBI" id="CHEBI:57692"/>
    </cofactor>
</comment>
<dbReference type="PROSITE" id="PS00977">
    <property type="entry name" value="FAD_G3PDH_1"/>
    <property type="match status" value="1"/>
</dbReference>
<dbReference type="InterPro" id="IPR031656">
    <property type="entry name" value="DAO_C"/>
</dbReference>
<dbReference type="GO" id="GO:0046168">
    <property type="term" value="P:glycerol-3-phosphate catabolic process"/>
    <property type="evidence" value="ECO:0007669"/>
    <property type="project" value="TreeGrafter"/>
</dbReference>
<keyword evidence="4" id="KW-0274">FAD</keyword>
<dbReference type="InterPro" id="IPR038299">
    <property type="entry name" value="DAO_C_sf"/>
</dbReference>
<evidence type="ECO:0000256" key="5">
    <source>
        <dbReference type="ARBA" id="ARBA00023002"/>
    </source>
</evidence>
<keyword evidence="11" id="KW-1185">Reference proteome</keyword>
<evidence type="ECO:0000256" key="4">
    <source>
        <dbReference type="ARBA" id="ARBA00022827"/>
    </source>
</evidence>
<dbReference type="Gene3D" id="3.30.9.10">
    <property type="entry name" value="D-Amino Acid Oxidase, subunit A, domain 2"/>
    <property type="match status" value="1"/>
</dbReference>
<keyword evidence="3 6" id="KW-0285">Flavoprotein</keyword>
<feature type="domain" description="FAD dependent oxidoreductase" evidence="8">
    <location>
        <begin position="16"/>
        <end position="368"/>
    </location>
</feature>
<dbReference type="PRINTS" id="PR01001">
    <property type="entry name" value="FADG3PDH"/>
</dbReference>
<evidence type="ECO:0000256" key="3">
    <source>
        <dbReference type="ARBA" id="ARBA00022630"/>
    </source>
</evidence>
<reference evidence="10 11" key="1">
    <citation type="journal article" date="2010" name="Int. J. Syst. Evol. Microbiol.">
        <title>Reclassification of Herbaspirillum putei as a later heterotypic synonym of Herbaspirillum huttiense, with the description of H. huttiense subsp. huttiense subsp. nov. and H. huttiense subsp. putei subsp. nov., comb. nov., and description of Herbaspirillum aquaticum sp. nov.</title>
        <authorList>
            <person name="Dobritsa A.P."/>
            <person name="Reddy M.C."/>
            <person name="Samadpour M."/>
        </authorList>
    </citation>
    <scope>NUCLEOTIDE SEQUENCE [LARGE SCALE GENOMIC DNA]</scope>
    <source>
        <strain evidence="10 11">IEH 4430</strain>
    </source>
</reference>
<comment type="catalytic activity">
    <reaction evidence="6">
        <text>a quinone + sn-glycerol 3-phosphate = dihydroxyacetone phosphate + a quinol</text>
        <dbReference type="Rhea" id="RHEA:18977"/>
        <dbReference type="ChEBI" id="CHEBI:24646"/>
        <dbReference type="ChEBI" id="CHEBI:57597"/>
        <dbReference type="ChEBI" id="CHEBI:57642"/>
        <dbReference type="ChEBI" id="CHEBI:132124"/>
        <dbReference type="EC" id="1.1.5.3"/>
    </reaction>
</comment>
<evidence type="ECO:0000256" key="6">
    <source>
        <dbReference type="RuleBase" id="RU361217"/>
    </source>
</evidence>
<dbReference type="InterPro" id="IPR000447">
    <property type="entry name" value="G3P_DH_FAD-dep"/>
</dbReference>
<proteinExistence type="inferred from homology"/>
<dbReference type="PANTHER" id="PTHR11985:SF15">
    <property type="entry name" value="GLYCEROL-3-PHOSPHATE DEHYDROGENASE, MITOCHONDRIAL"/>
    <property type="match status" value="1"/>
</dbReference>
<gene>
    <name evidence="10" type="ORF">CEJ45_12335</name>
</gene>
<dbReference type="GO" id="GO:0009331">
    <property type="term" value="C:glycerol-3-phosphate dehydrogenase (FAD) complex"/>
    <property type="evidence" value="ECO:0007669"/>
    <property type="project" value="UniProtKB-UniRule"/>
</dbReference>
<evidence type="ECO:0000259" key="8">
    <source>
        <dbReference type="Pfam" id="PF01266"/>
    </source>
</evidence>
<dbReference type="EMBL" id="NJGV01000010">
    <property type="protein sequence ID" value="OWY34183.1"/>
    <property type="molecule type" value="Genomic_DNA"/>
</dbReference>
<evidence type="ECO:0000259" key="9">
    <source>
        <dbReference type="Pfam" id="PF16901"/>
    </source>
</evidence>
<feature type="domain" description="Alpha-glycerophosphate oxidase C-terminal" evidence="9">
    <location>
        <begin position="392"/>
        <end position="506"/>
    </location>
</feature>
<keyword evidence="5 6" id="KW-0560">Oxidoreductase</keyword>
<dbReference type="PANTHER" id="PTHR11985">
    <property type="entry name" value="GLYCEROL-3-PHOSPHATE DEHYDROGENASE"/>
    <property type="match status" value="1"/>
</dbReference>
<dbReference type="Pfam" id="PF16901">
    <property type="entry name" value="DAO_C"/>
    <property type="match status" value="1"/>
</dbReference>
<dbReference type="RefSeq" id="WP_088755406.1">
    <property type="nucleotide sequence ID" value="NZ_NJGV01000010.1"/>
</dbReference>
<dbReference type="InterPro" id="IPR006076">
    <property type="entry name" value="FAD-dep_OxRdtase"/>
</dbReference>
<dbReference type="NCBIfam" id="NF009906">
    <property type="entry name" value="PRK13369.1"/>
    <property type="match status" value="1"/>
</dbReference>
<protein>
    <recommendedName>
        <fullName evidence="6">Glycerol-3-phosphate dehydrogenase</fullName>
        <ecNumber evidence="6">1.1.5.3</ecNumber>
    </recommendedName>
</protein>
<evidence type="ECO:0000256" key="1">
    <source>
        <dbReference type="ARBA" id="ARBA00001974"/>
    </source>
</evidence>
<evidence type="ECO:0000256" key="2">
    <source>
        <dbReference type="ARBA" id="ARBA00007330"/>
    </source>
</evidence>
<dbReference type="Gene3D" id="1.10.8.870">
    <property type="entry name" value="Alpha-glycerophosphate oxidase, cap domain"/>
    <property type="match status" value="1"/>
</dbReference>
<dbReference type="NCBIfam" id="NF008899">
    <property type="entry name" value="PRK12266.1"/>
    <property type="match status" value="1"/>
</dbReference>
<accession>A0A225SST6</accession>
<dbReference type="GO" id="GO:0004368">
    <property type="term" value="F:glycerol-3-phosphate dehydrogenase (quinone) activity"/>
    <property type="evidence" value="ECO:0007669"/>
    <property type="project" value="UniProtKB-EC"/>
</dbReference>
<dbReference type="Proteomes" id="UP000214747">
    <property type="component" value="Unassembled WGS sequence"/>
</dbReference>
<dbReference type="SUPFAM" id="SSF51905">
    <property type="entry name" value="FAD/NAD(P)-binding domain"/>
    <property type="match status" value="1"/>
</dbReference>
<sequence length="534" mass="59231">MKARGMEGITYPPQYDVLVVGGGINGAGIARDAAGRGLSVALCEQHDLAQHTSSSSSKLIHGGLRYLEHYEFGLVRKALIEREVLLRSAPHIMWPLRFVMPHDQGQRPAWLIRLGMFLYDHLARRELLPGSRALDLRRHASGAPLKAQFTRGFVYSDGWVDDARLVVLNAMDAAEKGAHIMTRTRCESLTRQDNGWQAVLRREDGHAMQVRARCVVNAAGPWVAQFLGGAAHVHSSKSVRLVKGSHIVVPRLFEHDHAYIFQNPDGRIVFAIPYEQDFTLIGTTDIEYQGRVEDVAISEDETAYLCQLANRYFEKPITPADVVWSYSGVRPLLEDAAADASAVTRDYQLDLNTQGAPLLSIFGGKITTFRKLAEEAVDMIAPVLGNQRGAWTEHGCLPGGDLYGAQPSNRSVRQFDHYVQGLQQQYPWLPATLLQRYARAYGSRTHALLEGRKTLEEMGEEILGGLYAAEVDYLLRHEWATNAADILWRRSKLGLHFPKGSEAVLDAWLAARGGQSPGQEQPAEAGELLQAASR</sequence>
<evidence type="ECO:0000313" key="11">
    <source>
        <dbReference type="Proteomes" id="UP000214747"/>
    </source>
</evidence>
<dbReference type="Gene3D" id="3.50.50.60">
    <property type="entry name" value="FAD/NAD(P)-binding domain"/>
    <property type="match status" value="1"/>
</dbReference>
<evidence type="ECO:0000256" key="7">
    <source>
        <dbReference type="SAM" id="MobiDB-lite"/>
    </source>
</evidence>
<comment type="similarity">
    <text evidence="2 6">Belongs to the FAD-dependent glycerol-3-phosphate dehydrogenase family.</text>
</comment>
<dbReference type="InterPro" id="IPR036188">
    <property type="entry name" value="FAD/NAD-bd_sf"/>
</dbReference>
<dbReference type="Gene3D" id="6.10.250.1890">
    <property type="match status" value="1"/>
</dbReference>
<dbReference type="Pfam" id="PF01266">
    <property type="entry name" value="DAO"/>
    <property type="match status" value="1"/>
</dbReference>
<name>A0A225SST6_9BURK</name>
<organism evidence="10 11">
    <name type="scientific">Herbaspirillum aquaticum</name>
    <dbReference type="NCBI Taxonomy" id="568783"/>
    <lineage>
        <taxon>Bacteria</taxon>
        <taxon>Pseudomonadati</taxon>
        <taxon>Pseudomonadota</taxon>
        <taxon>Betaproteobacteria</taxon>
        <taxon>Burkholderiales</taxon>
        <taxon>Oxalobacteraceae</taxon>
        <taxon>Herbaspirillum</taxon>
    </lineage>
</organism>
<feature type="region of interest" description="Disordered" evidence="7">
    <location>
        <begin position="513"/>
        <end position="534"/>
    </location>
</feature>
<dbReference type="AlphaFoldDB" id="A0A225SST6"/>
<dbReference type="EC" id="1.1.5.3" evidence="6"/>
<comment type="caution">
    <text evidence="10">The sequence shown here is derived from an EMBL/GenBank/DDBJ whole genome shotgun (WGS) entry which is preliminary data.</text>
</comment>